<keyword evidence="2" id="KW-0255">Endonuclease</keyword>
<organism evidence="2 3">
    <name type="scientific">Artemisia annua</name>
    <name type="common">Sweet wormwood</name>
    <dbReference type="NCBI Taxonomy" id="35608"/>
    <lineage>
        <taxon>Eukaryota</taxon>
        <taxon>Viridiplantae</taxon>
        <taxon>Streptophyta</taxon>
        <taxon>Embryophyta</taxon>
        <taxon>Tracheophyta</taxon>
        <taxon>Spermatophyta</taxon>
        <taxon>Magnoliopsida</taxon>
        <taxon>eudicotyledons</taxon>
        <taxon>Gunneridae</taxon>
        <taxon>Pentapetalae</taxon>
        <taxon>asterids</taxon>
        <taxon>campanulids</taxon>
        <taxon>Asterales</taxon>
        <taxon>Asteraceae</taxon>
        <taxon>Asteroideae</taxon>
        <taxon>Anthemideae</taxon>
        <taxon>Artemisiinae</taxon>
        <taxon>Artemisia</taxon>
    </lineage>
</organism>
<comment type="caution">
    <text evidence="2">The sequence shown here is derived from an EMBL/GenBank/DDBJ whole genome shotgun (WGS) entry which is preliminary data.</text>
</comment>
<dbReference type="Gene3D" id="3.60.10.10">
    <property type="entry name" value="Endonuclease/exonuclease/phosphatase"/>
    <property type="match status" value="1"/>
</dbReference>
<evidence type="ECO:0000313" key="3">
    <source>
        <dbReference type="Proteomes" id="UP000245207"/>
    </source>
</evidence>
<feature type="compositionally biased region" description="Polar residues" evidence="1">
    <location>
        <begin position="54"/>
        <end position="71"/>
    </location>
</feature>
<feature type="compositionally biased region" description="Low complexity" evidence="1">
    <location>
        <begin position="245"/>
        <end position="259"/>
    </location>
</feature>
<name>A0A2U1NVV6_ARTAN</name>
<accession>A0A2U1NVV6</accession>
<evidence type="ECO:0000313" key="2">
    <source>
        <dbReference type="EMBL" id="PWA77639.1"/>
    </source>
</evidence>
<gene>
    <name evidence="2" type="ORF">CTI12_AA100810</name>
</gene>
<feature type="compositionally biased region" description="Low complexity" evidence="1">
    <location>
        <begin position="168"/>
        <end position="189"/>
    </location>
</feature>
<keyword evidence="2" id="KW-0269">Exonuclease</keyword>
<dbReference type="InterPro" id="IPR036691">
    <property type="entry name" value="Endo/exonu/phosph_ase_sf"/>
</dbReference>
<dbReference type="EMBL" id="PKPP01002096">
    <property type="protein sequence ID" value="PWA77639.1"/>
    <property type="molecule type" value="Genomic_DNA"/>
</dbReference>
<dbReference type="SUPFAM" id="SSF56219">
    <property type="entry name" value="DNase I-like"/>
    <property type="match status" value="1"/>
</dbReference>
<feature type="region of interest" description="Disordered" evidence="1">
    <location>
        <begin position="161"/>
        <end position="259"/>
    </location>
</feature>
<reference evidence="2 3" key="1">
    <citation type="journal article" date="2018" name="Mol. Plant">
        <title>The genome of Artemisia annua provides insight into the evolution of Asteraceae family and artemisinin biosynthesis.</title>
        <authorList>
            <person name="Shen Q."/>
            <person name="Zhang L."/>
            <person name="Liao Z."/>
            <person name="Wang S."/>
            <person name="Yan T."/>
            <person name="Shi P."/>
            <person name="Liu M."/>
            <person name="Fu X."/>
            <person name="Pan Q."/>
            <person name="Wang Y."/>
            <person name="Lv Z."/>
            <person name="Lu X."/>
            <person name="Zhang F."/>
            <person name="Jiang W."/>
            <person name="Ma Y."/>
            <person name="Chen M."/>
            <person name="Hao X."/>
            <person name="Li L."/>
            <person name="Tang Y."/>
            <person name="Lv G."/>
            <person name="Zhou Y."/>
            <person name="Sun X."/>
            <person name="Brodelius P.E."/>
            <person name="Rose J.K.C."/>
            <person name="Tang K."/>
        </authorList>
    </citation>
    <scope>NUCLEOTIDE SEQUENCE [LARGE SCALE GENOMIC DNA]</scope>
    <source>
        <strain evidence="3">cv. Huhao1</strain>
        <tissue evidence="2">Leaf</tissue>
    </source>
</reference>
<proteinExistence type="predicted"/>
<feature type="region of interest" description="Disordered" evidence="1">
    <location>
        <begin position="43"/>
        <end position="71"/>
    </location>
</feature>
<dbReference type="AlphaFoldDB" id="A0A2U1NVV6"/>
<keyword evidence="3" id="KW-1185">Reference proteome</keyword>
<protein>
    <submittedName>
        <fullName evidence="2">Endonuclease/exonuclease/phosphatase</fullName>
    </submittedName>
</protein>
<sequence length="600" mass="66638">MECNDFLHQGGGWIEDTCDNNVNGDSLKSSELAVEGILEAVDNDANSTEDSDTSDFSKNTATCDSQTTPTSWANVDFGSPSHQVPETQFKLRSPIRQSTFVESVNGKGTSDVDYLLDTTKLVTCNERYVPTVPIIKVVPTLQTQINIHVATYNSLPVNNSSIHNKNDPTSVLSPSLPNTSPLNNNSKPTKAPTRKSQKNPLPQPKSKRCGKIPKAVSIKLFDPLNGRPSISVNKKQGKDKPPKPTTSQDNSSSNTDSNIRRCNNRIINQTNSNSSPGNNPSTSNNDIEIAKTIDVGTSIGYNMKGKEADVLDIIASLNANGVCTAPKKKRVRKLCFENKISFIGIQESKCSRDDHTFIHSLWGKNSCDYALKKRVGLSGGIIAIWNDLFKKNKIIDEEDGFLAIYGHWIKCGIDCLMVVVYAPQDINRKLGIWKRLTDLTLSFHGMCIILGDFNEVRSENERLGTSFCKRDIWIGEQKLETLFPRLFSLEVNKDCKVVDRCNLNNGPHTRTWQWRRPVRDGVEKEQLDGLLNILRHFNPSSSNDRREYSIDASVVYAKVGLSSTADPHGREFRKSGHGIHPLLAGPCYAILIVAVKRMHI</sequence>
<dbReference type="GO" id="GO:0004527">
    <property type="term" value="F:exonuclease activity"/>
    <property type="evidence" value="ECO:0007669"/>
    <property type="project" value="UniProtKB-KW"/>
</dbReference>
<dbReference type="GO" id="GO:0004519">
    <property type="term" value="F:endonuclease activity"/>
    <property type="evidence" value="ECO:0007669"/>
    <property type="project" value="UniProtKB-KW"/>
</dbReference>
<evidence type="ECO:0000256" key="1">
    <source>
        <dbReference type="SAM" id="MobiDB-lite"/>
    </source>
</evidence>
<dbReference type="Proteomes" id="UP000245207">
    <property type="component" value="Unassembled WGS sequence"/>
</dbReference>
<keyword evidence="2" id="KW-0378">Hydrolase</keyword>
<keyword evidence="2" id="KW-0540">Nuclease</keyword>
<dbReference type="OrthoDB" id="8196670at2759"/>